<dbReference type="Proteomes" id="UP000304912">
    <property type="component" value="Chromosome"/>
</dbReference>
<proteinExistence type="inferred from homology"/>
<accession>A0A5B7YAV1</accession>
<dbReference type="Pfam" id="PF00497">
    <property type="entry name" value="SBP_bac_3"/>
    <property type="match status" value="1"/>
</dbReference>
<dbReference type="PANTHER" id="PTHR35936:SF19">
    <property type="entry name" value="AMINO-ACID-BINDING PROTEIN YXEM-RELATED"/>
    <property type="match status" value="1"/>
</dbReference>
<evidence type="ECO:0000313" key="4">
    <source>
        <dbReference type="EMBL" id="QCZ92600.1"/>
    </source>
</evidence>
<dbReference type="OrthoDB" id="8481721at2"/>
<dbReference type="AlphaFoldDB" id="A0A5B7YAV1"/>
<keyword evidence="5" id="KW-1185">Reference proteome</keyword>
<protein>
    <submittedName>
        <fullName evidence="4">Transporter substrate-binding domain-containing protein</fullName>
    </submittedName>
</protein>
<sequence>MLISSVIRTIFLIVVIMLSGCSRETPPATLKIGYTHEPPYSYVNEVGEVRGVYPDVARQITRKMGVDNVKWVLLSFDRLIPALLNNRIDVIAAGMAVTRARTEQNLCFTTPLSQSNTAVLWRKDNNNVISEAPLSSQALRFVVIDGSSEESILKQHYEPEAFLSVEDIRLGLLALKSGRADMLVMTRPTLMQVSEESPERYQIKDGQGILENRQVSAFVIRKEDTELAQRWNTAQASVSKQEDTLSALTQGGMTPFDASLHKERCYTL</sequence>
<comment type="similarity">
    <text evidence="1">Belongs to the bacterial solute-binding protein 3 family.</text>
</comment>
<dbReference type="EMBL" id="CP039852">
    <property type="protein sequence ID" value="QCZ92600.1"/>
    <property type="molecule type" value="Genomic_DNA"/>
</dbReference>
<evidence type="ECO:0000313" key="5">
    <source>
        <dbReference type="Proteomes" id="UP000304912"/>
    </source>
</evidence>
<feature type="domain" description="Solute-binding protein family 3/N-terminal" evidence="3">
    <location>
        <begin position="29"/>
        <end position="253"/>
    </location>
</feature>
<name>A0A5B7YAV1_9ALTE</name>
<dbReference type="SMART" id="SM00062">
    <property type="entry name" value="PBPb"/>
    <property type="match status" value="1"/>
</dbReference>
<dbReference type="KEGG" id="salk:FBQ74_03555"/>
<reference evidence="4 5" key="1">
    <citation type="submission" date="2019-04" db="EMBL/GenBank/DDBJ databases">
        <title>Salinimonas iocasae sp. nov., a halophilic bacterium isolated from the outer tube casing of tubeworms in Okinawa Trough.</title>
        <authorList>
            <person name="Zhang H."/>
            <person name="Wang H."/>
            <person name="Li C."/>
        </authorList>
    </citation>
    <scope>NUCLEOTIDE SEQUENCE [LARGE SCALE GENOMIC DNA]</scope>
    <source>
        <strain evidence="4 5">KX18D6</strain>
    </source>
</reference>
<dbReference type="InterPro" id="IPR001638">
    <property type="entry name" value="Solute-binding_3/MltF_N"/>
</dbReference>
<keyword evidence="2" id="KW-0732">Signal</keyword>
<evidence type="ECO:0000256" key="1">
    <source>
        <dbReference type="ARBA" id="ARBA00010333"/>
    </source>
</evidence>
<evidence type="ECO:0000259" key="3">
    <source>
        <dbReference type="SMART" id="SM00062"/>
    </source>
</evidence>
<organism evidence="4 5">
    <name type="scientific">Salinimonas iocasae</name>
    <dbReference type="NCBI Taxonomy" id="2572577"/>
    <lineage>
        <taxon>Bacteria</taxon>
        <taxon>Pseudomonadati</taxon>
        <taxon>Pseudomonadota</taxon>
        <taxon>Gammaproteobacteria</taxon>
        <taxon>Alteromonadales</taxon>
        <taxon>Alteromonadaceae</taxon>
        <taxon>Alteromonas/Salinimonas group</taxon>
        <taxon>Salinimonas</taxon>
    </lineage>
</organism>
<dbReference type="Gene3D" id="3.40.190.10">
    <property type="entry name" value="Periplasmic binding protein-like II"/>
    <property type="match status" value="2"/>
</dbReference>
<dbReference type="PANTHER" id="PTHR35936">
    <property type="entry name" value="MEMBRANE-BOUND LYTIC MUREIN TRANSGLYCOSYLASE F"/>
    <property type="match status" value="1"/>
</dbReference>
<gene>
    <name evidence="4" type="ORF">FBQ74_03555</name>
</gene>
<evidence type="ECO:0000256" key="2">
    <source>
        <dbReference type="ARBA" id="ARBA00022729"/>
    </source>
</evidence>
<dbReference type="SUPFAM" id="SSF53850">
    <property type="entry name" value="Periplasmic binding protein-like II"/>
    <property type="match status" value="1"/>
</dbReference>